<dbReference type="EMBL" id="LR797278">
    <property type="protein sequence ID" value="CAB4199355.1"/>
    <property type="molecule type" value="Genomic_DNA"/>
</dbReference>
<proteinExistence type="predicted"/>
<feature type="compositionally biased region" description="Gly residues" evidence="1">
    <location>
        <begin position="46"/>
        <end position="56"/>
    </location>
</feature>
<accession>A0A6J7XB55</accession>
<evidence type="ECO:0000313" key="3">
    <source>
        <dbReference type="EMBL" id="CAB4199355.1"/>
    </source>
</evidence>
<evidence type="ECO:0000313" key="4">
    <source>
        <dbReference type="EMBL" id="CAB5228252.1"/>
    </source>
</evidence>
<sequence>MPLPSFSADDFIDFCVTEALMLRARFEEIEAEKDAERKEWQSKPIGSGGAMKAGSF</sequence>
<reference evidence="4" key="1">
    <citation type="submission" date="2020-05" db="EMBL/GenBank/DDBJ databases">
        <authorList>
            <person name="Chiriac C."/>
            <person name="Salcher M."/>
            <person name="Ghai R."/>
            <person name="Kavagutti S V."/>
        </authorList>
    </citation>
    <scope>NUCLEOTIDE SEQUENCE</scope>
</reference>
<feature type="region of interest" description="Disordered" evidence="1">
    <location>
        <begin position="35"/>
        <end position="56"/>
    </location>
</feature>
<evidence type="ECO:0000313" key="2">
    <source>
        <dbReference type="EMBL" id="CAB4183213.1"/>
    </source>
</evidence>
<evidence type="ECO:0000256" key="1">
    <source>
        <dbReference type="SAM" id="MobiDB-lite"/>
    </source>
</evidence>
<dbReference type="EMBL" id="LR798385">
    <property type="protein sequence ID" value="CAB5228252.1"/>
    <property type="molecule type" value="Genomic_DNA"/>
</dbReference>
<dbReference type="EMBL" id="LR797042">
    <property type="protein sequence ID" value="CAB4183213.1"/>
    <property type="molecule type" value="Genomic_DNA"/>
</dbReference>
<organism evidence="4">
    <name type="scientific">uncultured Caudovirales phage</name>
    <dbReference type="NCBI Taxonomy" id="2100421"/>
    <lineage>
        <taxon>Viruses</taxon>
        <taxon>Duplodnaviria</taxon>
        <taxon>Heunggongvirae</taxon>
        <taxon>Uroviricota</taxon>
        <taxon>Caudoviricetes</taxon>
        <taxon>Peduoviridae</taxon>
        <taxon>Maltschvirus</taxon>
        <taxon>Maltschvirus maltsch</taxon>
    </lineage>
</organism>
<protein>
    <submittedName>
        <fullName evidence="4">Uncharacterized protein</fullName>
    </submittedName>
</protein>
<name>A0A6J7XB55_9CAUD</name>
<gene>
    <name evidence="2" type="ORF">UFOVP1084_42</name>
    <name evidence="3" type="ORF">UFOVP1328_36</name>
    <name evidence="4" type="ORF">UFOVP1532_4</name>
</gene>